<evidence type="ECO:0000313" key="3">
    <source>
        <dbReference type="Proteomes" id="UP001194468"/>
    </source>
</evidence>
<sequence length="61" mass="7130">MTAALSLRADVRERVATDLARRQRQQKKYHTRRGAQRVGRPQGSKAKQDQRVKLDRDGIWD</sequence>
<reference evidence="2" key="1">
    <citation type="submission" date="2019-10" db="EMBL/GenBank/DDBJ databases">
        <authorList>
            <consortium name="DOE Joint Genome Institute"/>
            <person name="Kuo A."/>
            <person name="Miyauchi S."/>
            <person name="Kiss E."/>
            <person name="Drula E."/>
            <person name="Kohler A."/>
            <person name="Sanchez-Garcia M."/>
            <person name="Andreopoulos B."/>
            <person name="Barry K.W."/>
            <person name="Bonito G."/>
            <person name="Buee M."/>
            <person name="Carver A."/>
            <person name="Chen C."/>
            <person name="Cichocki N."/>
            <person name="Clum A."/>
            <person name="Culley D."/>
            <person name="Crous P.W."/>
            <person name="Fauchery L."/>
            <person name="Girlanda M."/>
            <person name="Hayes R."/>
            <person name="Keri Z."/>
            <person name="LaButti K."/>
            <person name="Lipzen A."/>
            <person name="Lombard V."/>
            <person name="Magnuson J."/>
            <person name="Maillard F."/>
            <person name="Morin E."/>
            <person name="Murat C."/>
            <person name="Nolan M."/>
            <person name="Ohm R."/>
            <person name="Pangilinan J."/>
            <person name="Pereira M."/>
            <person name="Perotto S."/>
            <person name="Peter M."/>
            <person name="Riley R."/>
            <person name="Sitrit Y."/>
            <person name="Stielow B."/>
            <person name="Szollosi G."/>
            <person name="Zifcakova L."/>
            <person name="Stursova M."/>
            <person name="Spatafora J.W."/>
            <person name="Tedersoo L."/>
            <person name="Vaario L.-M."/>
            <person name="Yamada A."/>
            <person name="Yan M."/>
            <person name="Wang P."/>
            <person name="Xu J."/>
            <person name="Bruns T."/>
            <person name="Baldrian P."/>
            <person name="Vilgalys R."/>
            <person name="Henrissat B."/>
            <person name="Grigoriev I.V."/>
            <person name="Hibbett D."/>
            <person name="Nagy L.G."/>
            <person name="Martin F.M."/>
        </authorList>
    </citation>
    <scope>NUCLEOTIDE SEQUENCE</scope>
    <source>
        <strain evidence="2">BED1</strain>
    </source>
</reference>
<dbReference type="EMBL" id="WHUW01000005">
    <property type="protein sequence ID" value="KAF8446005.1"/>
    <property type="molecule type" value="Genomic_DNA"/>
</dbReference>
<feature type="region of interest" description="Disordered" evidence="1">
    <location>
        <begin position="16"/>
        <end position="61"/>
    </location>
</feature>
<dbReference type="Proteomes" id="UP001194468">
    <property type="component" value="Unassembled WGS sequence"/>
</dbReference>
<organism evidence="2 3">
    <name type="scientific">Boletus edulis BED1</name>
    <dbReference type="NCBI Taxonomy" id="1328754"/>
    <lineage>
        <taxon>Eukaryota</taxon>
        <taxon>Fungi</taxon>
        <taxon>Dikarya</taxon>
        <taxon>Basidiomycota</taxon>
        <taxon>Agaricomycotina</taxon>
        <taxon>Agaricomycetes</taxon>
        <taxon>Agaricomycetidae</taxon>
        <taxon>Boletales</taxon>
        <taxon>Boletineae</taxon>
        <taxon>Boletaceae</taxon>
        <taxon>Boletoideae</taxon>
        <taxon>Boletus</taxon>
    </lineage>
</organism>
<accession>A0AAD4C2D8</accession>
<proteinExistence type="predicted"/>
<name>A0AAD4C2D8_BOLED</name>
<protein>
    <submittedName>
        <fullName evidence="2">Uncharacterized protein</fullName>
    </submittedName>
</protein>
<evidence type="ECO:0000256" key="1">
    <source>
        <dbReference type="SAM" id="MobiDB-lite"/>
    </source>
</evidence>
<gene>
    <name evidence="2" type="ORF">L210DRAFT_841120</name>
</gene>
<reference evidence="2" key="2">
    <citation type="journal article" date="2020" name="Nat. Commun.">
        <title>Large-scale genome sequencing of mycorrhizal fungi provides insights into the early evolution of symbiotic traits.</title>
        <authorList>
            <person name="Miyauchi S."/>
            <person name="Kiss E."/>
            <person name="Kuo A."/>
            <person name="Drula E."/>
            <person name="Kohler A."/>
            <person name="Sanchez-Garcia M."/>
            <person name="Morin E."/>
            <person name="Andreopoulos B."/>
            <person name="Barry K.W."/>
            <person name="Bonito G."/>
            <person name="Buee M."/>
            <person name="Carver A."/>
            <person name="Chen C."/>
            <person name="Cichocki N."/>
            <person name="Clum A."/>
            <person name="Culley D."/>
            <person name="Crous P.W."/>
            <person name="Fauchery L."/>
            <person name="Girlanda M."/>
            <person name="Hayes R.D."/>
            <person name="Keri Z."/>
            <person name="LaButti K."/>
            <person name="Lipzen A."/>
            <person name="Lombard V."/>
            <person name="Magnuson J."/>
            <person name="Maillard F."/>
            <person name="Murat C."/>
            <person name="Nolan M."/>
            <person name="Ohm R.A."/>
            <person name="Pangilinan J."/>
            <person name="Pereira M.F."/>
            <person name="Perotto S."/>
            <person name="Peter M."/>
            <person name="Pfister S."/>
            <person name="Riley R."/>
            <person name="Sitrit Y."/>
            <person name="Stielow J.B."/>
            <person name="Szollosi G."/>
            <person name="Zifcakova L."/>
            <person name="Stursova M."/>
            <person name="Spatafora J.W."/>
            <person name="Tedersoo L."/>
            <person name="Vaario L.M."/>
            <person name="Yamada A."/>
            <person name="Yan M."/>
            <person name="Wang P."/>
            <person name="Xu J."/>
            <person name="Bruns T."/>
            <person name="Baldrian P."/>
            <person name="Vilgalys R."/>
            <person name="Dunand C."/>
            <person name="Henrissat B."/>
            <person name="Grigoriev I.V."/>
            <person name="Hibbett D."/>
            <person name="Nagy L.G."/>
            <person name="Martin F.M."/>
        </authorList>
    </citation>
    <scope>NUCLEOTIDE SEQUENCE</scope>
    <source>
        <strain evidence="2">BED1</strain>
    </source>
</reference>
<evidence type="ECO:0000313" key="2">
    <source>
        <dbReference type="EMBL" id="KAF8446005.1"/>
    </source>
</evidence>
<keyword evidence="3" id="KW-1185">Reference proteome</keyword>
<dbReference type="AlphaFoldDB" id="A0AAD4C2D8"/>
<comment type="caution">
    <text evidence="2">The sequence shown here is derived from an EMBL/GenBank/DDBJ whole genome shotgun (WGS) entry which is preliminary data.</text>
</comment>
<feature type="compositionally biased region" description="Basic and acidic residues" evidence="1">
    <location>
        <begin position="46"/>
        <end position="61"/>
    </location>
</feature>
<feature type="compositionally biased region" description="Basic residues" evidence="1">
    <location>
        <begin position="22"/>
        <end position="35"/>
    </location>
</feature>